<protein>
    <submittedName>
        <fullName evidence="1">Uncharacterized protein</fullName>
    </submittedName>
</protein>
<gene>
    <name evidence="1" type="ORF">M124_3554</name>
</gene>
<dbReference type="AlphaFoldDB" id="A0A015SQZ1"/>
<comment type="caution">
    <text evidence="1">The sequence shown here is derived from an EMBL/GenBank/DDBJ whole genome shotgun (WGS) entry which is preliminary data.</text>
</comment>
<reference evidence="1 2" key="1">
    <citation type="submission" date="2014-02" db="EMBL/GenBank/DDBJ databases">
        <authorList>
            <person name="Sears C."/>
            <person name="Carroll K."/>
            <person name="Sack B.R."/>
            <person name="Qadri F."/>
            <person name="Myers L.L."/>
            <person name="Chung G.-T."/>
            <person name="Escheverria P."/>
            <person name="Fraser C.M."/>
            <person name="Sadzewicz L."/>
            <person name="Shefchek K.A."/>
            <person name="Tallon L."/>
            <person name="Das S.P."/>
            <person name="Daugherty S."/>
            <person name="Mongodin E.F."/>
        </authorList>
    </citation>
    <scope>NUCLEOTIDE SEQUENCE [LARGE SCALE GENOMIC DNA]</scope>
    <source>
        <strain evidence="2">3988T(B)14</strain>
    </source>
</reference>
<evidence type="ECO:0000313" key="1">
    <source>
        <dbReference type="EMBL" id="EXY72642.1"/>
    </source>
</evidence>
<dbReference type="EMBL" id="JGCY01000398">
    <property type="protein sequence ID" value="EXY72642.1"/>
    <property type="molecule type" value="Genomic_DNA"/>
</dbReference>
<sequence length="40" mass="4811">MFYSKDKCLALFSIECKAYENNFLFESKAFFNQYLEKADI</sequence>
<organism evidence="1 2">
    <name type="scientific">Bacteroides fragilis str. 3988T(B)14</name>
    <dbReference type="NCBI Taxonomy" id="1339315"/>
    <lineage>
        <taxon>Bacteria</taxon>
        <taxon>Pseudomonadati</taxon>
        <taxon>Bacteroidota</taxon>
        <taxon>Bacteroidia</taxon>
        <taxon>Bacteroidales</taxon>
        <taxon>Bacteroidaceae</taxon>
        <taxon>Bacteroides</taxon>
    </lineage>
</organism>
<name>A0A015SQZ1_BACFG</name>
<accession>A0A015SQZ1</accession>
<dbReference type="PATRIC" id="fig|1339315.3.peg.4208"/>
<dbReference type="Proteomes" id="UP000020529">
    <property type="component" value="Unassembled WGS sequence"/>
</dbReference>
<evidence type="ECO:0000313" key="2">
    <source>
        <dbReference type="Proteomes" id="UP000020529"/>
    </source>
</evidence>
<proteinExistence type="predicted"/>